<dbReference type="AlphaFoldDB" id="A0A1C0YP11"/>
<feature type="transmembrane region" description="Helical" evidence="2">
    <location>
        <begin position="35"/>
        <end position="53"/>
    </location>
</feature>
<feature type="transmembrane region" description="Helical" evidence="2">
    <location>
        <begin position="115"/>
        <end position="132"/>
    </location>
</feature>
<dbReference type="OrthoDB" id="9804872at2"/>
<feature type="transmembrane region" description="Helical" evidence="2">
    <location>
        <begin position="197"/>
        <end position="216"/>
    </location>
</feature>
<evidence type="ECO:0000313" key="5">
    <source>
        <dbReference type="Proteomes" id="UP000093482"/>
    </source>
</evidence>
<dbReference type="PANTHER" id="PTHR42736">
    <property type="entry name" value="PROTEIN-GLUTAMINE GAMMA-GLUTAMYLTRANSFERASE"/>
    <property type="match status" value="1"/>
</dbReference>
<dbReference type="InterPro" id="IPR002931">
    <property type="entry name" value="Transglutaminase-like"/>
</dbReference>
<dbReference type="PANTHER" id="PTHR42736:SF1">
    <property type="entry name" value="PROTEIN-GLUTAMINE GAMMA-GLUTAMYLTRANSFERASE"/>
    <property type="match status" value="1"/>
</dbReference>
<dbReference type="SUPFAM" id="SSF54001">
    <property type="entry name" value="Cysteine proteinases"/>
    <property type="match status" value="1"/>
</dbReference>
<keyword evidence="5" id="KW-1185">Reference proteome</keyword>
<protein>
    <recommendedName>
        <fullName evidence="3">Transglutaminase-like domain-containing protein</fullName>
    </recommendedName>
</protein>
<evidence type="ECO:0000259" key="3">
    <source>
        <dbReference type="SMART" id="SM00460"/>
    </source>
</evidence>
<feature type="transmembrane region" description="Helical" evidence="2">
    <location>
        <begin position="593"/>
        <end position="613"/>
    </location>
</feature>
<sequence>MKAPISKLELAVYYTLIFLILYEWLVPVMELTNTGYIYYFLLFIVLSIICVLLKLRSWLSAIIKVMYILWFITLTHGGAHLVQLDGVRFLLSEVTYNAQQLVAGDFSYITNSVRTILFFILLWMLMYLIHYWMTVRHSLFYFLVMTIVFIATLDTFSTYDGKFAIMKVLLYGLVLTGMLVLKQIITAHDIRLSWKQAVLYTLPLIIVVAAAGYGAYSLPKSPPKWPDPVPFVTGVITGEKTVSQVGYDTNDAELGGSFESDDTLVFTAQTNEKRYWRIDSRDTYTSKGWEQSYDEPTKEYITPNTLIGTMRDEDNVDYVTITMDKDDSYVLSPYGTLRYNYDDAYMIEESVESGYRESVNVTSWTEEMIPSYSIEVDEPTYSLEELRNTDMSRYAQLGEQFDRYLQLPETLPQRVRDLAVNVTKKAGNAYDKARAIETYFQSSGYTYTTKDVAIPDDDEDYVDQFLFETKFGYCDNFSTAMVVMLRALDIPARWVKGFVTGDAIDSTTYEITNNEAHSWVEVYLVGIGWVPFEPTIGFTGTLDISYDVQEQEVEAAEQKSEEASQAPEQLAEEEQDATLTPTSTFSFAELWDVLKWLFGGIAIMLLAAAVVMYNRRRQWLPSYYIKQSKNEPQNWTTFEKNYKNLLRQLHAVGYVRGTNETLSAYAKKIDEALQCTEMTTLTTAYECYLYGNYAQDADFTYLQECWEYLINRTSG</sequence>
<dbReference type="Proteomes" id="UP000093482">
    <property type="component" value="Unassembled WGS sequence"/>
</dbReference>
<dbReference type="SMART" id="SM00460">
    <property type="entry name" value="TGc"/>
    <property type="match status" value="1"/>
</dbReference>
<feature type="transmembrane region" description="Helical" evidence="2">
    <location>
        <begin position="65"/>
        <end position="82"/>
    </location>
</feature>
<gene>
    <name evidence="4" type="ORF">A6K76_13280</name>
</gene>
<dbReference type="InterPro" id="IPR038765">
    <property type="entry name" value="Papain-like_cys_pep_sf"/>
</dbReference>
<feature type="transmembrane region" description="Helical" evidence="2">
    <location>
        <begin position="165"/>
        <end position="185"/>
    </location>
</feature>
<proteinExistence type="predicted"/>
<comment type="caution">
    <text evidence="4">The sequence shown here is derived from an EMBL/GenBank/DDBJ whole genome shotgun (WGS) entry which is preliminary data.</text>
</comment>
<accession>A0A1C0YP11</accession>
<dbReference type="InterPro" id="IPR052901">
    <property type="entry name" value="Bact_TGase-like"/>
</dbReference>
<dbReference type="InterPro" id="IPR021878">
    <property type="entry name" value="TgpA_N"/>
</dbReference>
<name>A0A1C0YP11_9BACL</name>
<dbReference type="RefSeq" id="WP_066465481.1">
    <property type="nucleotide sequence ID" value="NZ_MATO01000049.1"/>
</dbReference>
<evidence type="ECO:0000256" key="2">
    <source>
        <dbReference type="SAM" id="Phobius"/>
    </source>
</evidence>
<evidence type="ECO:0000256" key="1">
    <source>
        <dbReference type="SAM" id="MobiDB-lite"/>
    </source>
</evidence>
<organism evidence="4 5">
    <name type="scientific">Caryophanon latum</name>
    <dbReference type="NCBI Taxonomy" id="33977"/>
    <lineage>
        <taxon>Bacteria</taxon>
        <taxon>Bacillati</taxon>
        <taxon>Bacillota</taxon>
        <taxon>Bacilli</taxon>
        <taxon>Bacillales</taxon>
        <taxon>Caryophanaceae</taxon>
        <taxon>Caryophanon</taxon>
    </lineage>
</organism>
<dbReference type="Gene3D" id="3.10.620.30">
    <property type="match status" value="1"/>
</dbReference>
<evidence type="ECO:0000313" key="4">
    <source>
        <dbReference type="EMBL" id="OCS88920.1"/>
    </source>
</evidence>
<dbReference type="Pfam" id="PF01841">
    <property type="entry name" value="Transglut_core"/>
    <property type="match status" value="1"/>
</dbReference>
<dbReference type="EMBL" id="MATO01000049">
    <property type="protein sequence ID" value="OCS88920.1"/>
    <property type="molecule type" value="Genomic_DNA"/>
</dbReference>
<reference evidence="4 5" key="1">
    <citation type="submission" date="2016-07" db="EMBL/GenBank/DDBJ databases">
        <title>Caryophanon latum genome sequencing.</title>
        <authorList>
            <person name="Verma A."/>
            <person name="Pal Y."/>
            <person name="Krishnamurthi S."/>
        </authorList>
    </citation>
    <scope>NUCLEOTIDE SEQUENCE [LARGE SCALE GENOMIC DNA]</scope>
    <source>
        <strain evidence="4 5">DSM 14151</strain>
    </source>
</reference>
<keyword evidence="2" id="KW-1133">Transmembrane helix</keyword>
<keyword evidence="2" id="KW-0472">Membrane</keyword>
<feature type="transmembrane region" description="Helical" evidence="2">
    <location>
        <begin position="12"/>
        <end position="29"/>
    </location>
</feature>
<keyword evidence="2" id="KW-0812">Transmembrane</keyword>
<feature type="region of interest" description="Disordered" evidence="1">
    <location>
        <begin position="554"/>
        <end position="578"/>
    </location>
</feature>
<feature type="domain" description="Transglutaminase-like" evidence="3">
    <location>
        <begin position="466"/>
        <end position="536"/>
    </location>
</feature>
<feature type="transmembrane region" description="Helical" evidence="2">
    <location>
        <begin position="139"/>
        <end position="159"/>
    </location>
</feature>
<dbReference type="Pfam" id="PF11992">
    <property type="entry name" value="TgpA_N"/>
    <property type="match status" value="1"/>
</dbReference>